<gene>
    <name evidence="6" type="ORF">SVTN_03535</name>
</gene>
<protein>
    <submittedName>
        <fullName evidence="6">Acyl-CoA dehydrogenase</fullName>
    </submittedName>
</protein>
<dbReference type="InterPro" id="IPR009100">
    <property type="entry name" value="AcylCoA_DH/oxidase_NM_dom_sf"/>
</dbReference>
<evidence type="ECO:0000313" key="7">
    <source>
        <dbReference type="Proteomes" id="UP000031774"/>
    </source>
</evidence>
<dbReference type="Pfam" id="PF00441">
    <property type="entry name" value="Acyl-CoA_dh_1"/>
    <property type="match status" value="1"/>
</dbReference>
<dbReference type="InterPro" id="IPR036250">
    <property type="entry name" value="AcylCo_DH-like_C"/>
</dbReference>
<feature type="domain" description="Acyl-CoA dehydrogenase/oxidase C-terminal" evidence="5">
    <location>
        <begin position="238"/>
        <end position="388"/>
    </location>
</feature>
<evidence type="ECO:0000256" key="3">
    <source>
        <dbReference type="ARBA" id="ARBA00022630"/>
    </source>
</evidence>
<dbReference type="HOGENOM" id="CLU_022921_0_0_11"/>
<evidence type="ECO:0000259" key="5">
    <source>
        <dbReference type="Pfam" id="PF00441"/>
    </source>
</evidence>
<dbReference type="PANTHER" id="PTHR43884">
    <property type="entry name" value="ACYL-COA DEHYDROGENASE"/>
    <property type="match status" value="1"/>
</dbReference>
<evidence type="ECO:0000256" key="4">
    <source>
        <dbReference type="ARBA" id="ARBA00022827"/>
    </source>
</evidence>
<evidence type="ECO:0000256" key="1">
    <source>
        <dbReference type="ARBA" id="ARBA00001974"/>
    </source>
</evidence>
<dbReference type="Gene3D" id="2.40.110.10">
    <property type="entry name" value="Butyryl-CoA Dehydrogenase, subunit A, domain 2"/>
    <property type="match status" value="1"/>
</dbReference>
<keyword evidence="3" id="KW-0285">Flavoprotein</keyword>
<dbReference type="InterPro" id="IPR046373">
    <property type="entry name" value="Acyl-CoA_Oxase/DH_mid-dom_sf"/>
</dbReference>
<dbReference type="Proteomes" id="UP000031774">
    <property type="component" value="Chromosome"/>
</dbReference>
<dbReference type="EMBL" id="CP010407">
    <property type="protein sequence ID" value="AJF69510.1"/>
    <property type="molecule type" value="Genomic_DNA"/>
</dbReference>
<dbReference type="InterPro" id="IPR037069">
    <property type="entry name" value="AcylCoA_DH/ox_N_sf"/>
</dbReference>
<dbReference type="AlphaFoldDB" id="A0A0B5I5Z3"/>
<dbReference type="InterPro" id="IPR009075">
    <property type="entry name" value="AcylCo_DH/oxidase_C"/>
</dbReference>
<dbReference type="SUPFAM" id="SSF56645">
    <property type="entry name" value="Acyl-CoA dehydrogenase NM domain-like"/>
    <property type="match status" value="1"/>
</dbReference>
<dbReference type="STRING" id="362257.SVTN_03535"/>
<reference evidence="6 7" key="1">
    <citation type="submission" date="2014-12" db="EMBL/GenBank/DDBJ databases">
        <title>Complete genome sequence of Streptomyces vietnamensis strain GIMV4.0001, a genetic manipulable producer of the benzoisochromanequinone antibiotic granaticin.</title>
        <authorList>
            <person name="Deng M.R."/>
            <person name="Guo J."/>
            <person name="Ma L.Y."/>
            <person name="Feng G.D."/>
            <person name="Mo C.Y."/>
            <person name="Zhu H.H."/>
        </authorList>
    </citation>
    <scope>NUCLEOTIDE SEQUENCE [LARGE SCALE GENOMIC DNA]</scope>
    <source>
        <strain evidence="7">GIMV4.0001</strain>
    </source>
</reference>
<evidence type="ECO:0000256" key="2">
    <source>
        <dbReference type="ARBA" id="ARBA00009347"/>
    </source>
</evidence>
<dbReference type="SUPFAM" id="SSF47203">
    <property type="entry name" value="Acyl-CoA dehydrogenase C-terminal domain-like"/>
    <property type="match status" value="1"/>
</dbReference>
<keyword evidence="4" id="KW-0274">FAD</keyword>
<dbReference type="CDD" id="cd00567">
    <property type="entry name" value="ACAD"/>
    <property type="match status" value="1"/>
</dbReference>
<dbReference type="KEGG" id="svt:SVTN_03535"/>
<comment type="similarity">
    <text evidence="2">Belongs to the acyl-CoA dehydrogenase family.</text>
</comment>
<dbReference type="GO" id="GO:0003995">
    <property type="term" value="F:acyl-CoA dehydrogenase activity"/>
    <property type="evidence" value="ECO:0007669"/>
    <property type="project" value="TreeGrafter"/>
</dbReference>
<name>A0A0B5I5Z3_9ACTN</name>
<dbReference type="GO" id="GO:0050660">
    <property type="term" value="F:flavin adenine dinucleotide binding"/>
    <property type="evidence" value="ECO:0007669"/>
    <property type="project" value="InterPro"/>
</dbReference>
<dbReference type="PANTHER" id="PTHR43884:SF12">
    <property type="entry name" value="ISOVALERYL-COA DEHYDROGENASE, MITOCHONDRIAL-RELATED"/>
    <property type="match status" value="1"/>
</dbReference>
<sequence length="575" mass="61243">MTALAARGTHARATELEYALGDPADPANPVGYASLLAADRAAERFTAGEELLDDERVFAEFVPTGLGGRLDSFEELVAVMRPVFRRDVGLAMGYGMMSWMAASDVWTTGTGEQRRRLAGILLSGGKAAIAQHETAHSNQYVRSQVTAGTVGDRLLLNGAKPLINNLERARALVLFCRTDADAGSRSHSALLLDPQALPADRATLLPRHVSVGLRGCRFAGLDFRDCPVPASALLGPLGSGVTTALRSFQISRTVIAALAVGAVDTVLRTAVGFERSERSHPRHVSDPDTDRASAATTGAFVDLLLYDSLATVATRALHLLPEQTSVYSAALKYLLPKVLTETMYTLSTVLGSGIYHREGTLGIFQKHIRDVPVLSLGHAGSAACQATILPQLPRLARSSWFLEEAPPAALFRTGEPLPPAAAERLDIASGRDALSACLPLIASDITGDGPGERALAAIAAVLVDEFRDLRDRVRALERAQPHDLFPVAGFALVDRYALLLAASAVLGVWRHAGDGGDPFLADASWAAAALHVVARRLGARPPDLPPECARRVRQEMLLRFGAQLGFDLYNTPVCG</sequence>
<proteinExistence type="inferred from homology"/>
<accession>A0A0B5I5Z3</accession>
<dbReference type="Gene3D" id="1.20.140.10">
    <property type="entry name" value="Butyryl-CoA Dehydrogenase, subunit A, domain 3"/>
    <property type="match status" value="1"/>
</dbReference>
<evidence type="ECO:0000313" key="6">
    <source>
        <dbReference type="EMBL" id="AJF69510.1"/>
    </source>
</evidence>
<comment type="cofactor">
    <cofactor evidence="1">
        <name>FAD</name>
        <dbReference type="ChEBI" id="CHEBI:57692"/>
    </cofactor>
</comment>
<dbReference type="Gene3D" id="1.10.540.10">
    <property type="entry name" value="Acyl-CoA dehydrogenase/oxidase, N-terminal domain"/>
    <property type="match status" value="1"/>
</dbReference>
<organism evidence="6 7">
    <name type="scientific">Streptomyces vietnamensis</name>
    <dbReference type="NCBI Taxonomy" id="362257"/>
    <lineage>
        <taxon>Bacteria</taxon>
        <taxon>Bacillati</taxon>
        <taxon>Actinomycetota</taxon>
        <taxon>Actinomycetes</taxon>
        <taxon>Kitasatosporales</taxon>
        <taxon>Streptomycetaceae</taxon>
        <taxon>Streptomyces</taxon>
    </lineage>
</organism>
<keyword evidence="7" id="KW-1185">Reference proteome</keyword>